<keyword evidence="3" id="KW-1185">Reference proteome</keyword>
<reference evidence="2 3" key="1">
    <citation type="submission" date="2019-03" db="EMBL/GenBank/DDBJ databases">
        <title>Draft genome sequence of Xylaria hypoxylon DSM 108379, a ubiquitous saprotrophic-parasitic fungi on hardwood.</title>
        <authorList>
            <person name="Buettner E."/>
            <person name="Leonhardt S."/>
            <person name="Gebauer A.M."/>
            <person name="Liers C."/>
            <person name="Hofrichter M."/>
            <person name="Kellner H."/>
        </authorList>
    </citation>
    <scope>NUCLEOTIDE SEQUENCE [LARGE SCALE GENOMIC DNA]</scope>
    <source>
        <strain evidence="2 3">DSM 108379</strain>
    </source>
</reference>
<gene>
    <name evidence="2" type="ORF">E0Z10_g266</name>
</gene>
<dbReference type="EMBL" id="SKBN01000003">
    <property type="protein sequence ID" value="TGJ88450.1"/>
    <property type="molecule type" value="Genomic_DNA"/>
</dbReference>
<feature type="region of interest" description="Disordered" evidence="1">
    <location>
        <begin position="329"/>
        <end position="373"/>
    </location>
</feature>
<dbReference type="AlphaFoldDB" id="A0A4Z0Z9D6"/>
<dbReference type="STRING" id="37992.A0A4Z0Z9D6"/>
<feature type="compositionally biased region" description="Basic and acidic residues" evidence="1">
    <location>
        <begin position="256"/>
        <end position="271"/>
    </location>
</feature>
<protein>
    <submittedName>
        <fullName evidence="2">Uncharacterized protein</fullName>
    </submittedName>
</protein>
<feature type="region of interest" description="Disordered" evidence="1">
    <location>
        <begin position="1"/>
        <end position="53"/>
    </location>
</feature>
<evidence type="ECO:0000256" key="1">
    <source>
        <dbReference type="SAM" id="MobiDB-lite"/>
    </source>
</evidence>
<organism evidence="2 3">
    <name type="scientific">Xylaria hypoxylon</name>
    <dbReference type="NCBI Taxonomy" id="37992"/>
    <lineage>
        <taxon>Eukaryota</taxon>
        <taxon>Fungi</taxon>
        <taxon>Dikarya</taxon>
        <taxon>Ascomycota</taxon>
        <taxon>Pezizomycotina</taxon>
        <taxon>Sordariomycetes</taxon>
        <taxon>Xylariomycetidae</taxon>
        <taxon>Xylariales</taxon>
        <taxon>Xylariaceae</taxon>
        <taxon>Xylaria</taxon>
    </lineage>
</organism>
<comment type="caution">
    <text evidence="2">The sequence shown here is derived from an EMBL/GenBank/DDBJ whole genome shotgun (WGS) entry which is preliminary data.</text>
</comment>
<sequence>MPSRINLPKLSLFSSRDNSSSSLSLSSSSSSLPPSSKMAPPAPASKASLTPVSPPARLHLRNILPSSPEEPPMMPLPPRTPRAWVWQCHKCLNVYRLGCTRRCLDCSHTYCVSNTSGSNSSPRGKKRRRNTGLCGAEFDYVGWEQWGSWRRNVLGHEAVGRCETKARDRAFLKKSHDCWIDCDSPSECCHRRYELAAEVLRKQTLVKSTNRQPNPDDDIPITEVLHESAGKDEAEETPPKSPLGQSSFLWDEDEEEKKTREEDEAEKKERAAQSSLTPDSKHDSSGSGTGSGTDRYPPGVDDHDWANVVDNYDYYGDLQDRPVKRLTVRNLAKNDVDQENSDSDSESDGSGWSTNSSESDDSSIETRAGTKLS</sequence>
<proteinExistence type="predicted"/>
<dbReference type="Proteomes" id="UP000297716">
    <property type="component" value="Unassembled WGS sequence"/>
</dbReference>
<feature type="region of interest" description="Disordered" evidence="1">
    <location>
        <begin position="229"/>
        <end position="306"/>
    </location>
</feature>
<feature type="compositionally biased region" description="Low complexity" evidence="1">
    <location>
        <begin position="348"/>
        <end position="357"/>
    </location>
</feature>
<evidence type="ECO:0000313" key="2">
    <source>
        <dbReference type="EMBL" id="TGJ88450.1"/>
    </source>
</evidence>
<dbReference type="OrthoDB" id="5396104at2759"/>
<feature type="compositionally biased region" description="Low complexity" evidence="1">
    <location>
        <begin position="9"/>
        <end position="51"/>
    </location>
</feature>
<name>A0A4Z0Z9D6_9PEZI</name>
<evidence type="ECO:0000313" key="3">
    <source>
        <dbReference type="Proteomes" id="UP000297716"/>
    </source>
</evidence>
<feature type="compositionally biased region" description="Acidic residues" evidence="1">
    <location>
        <begin position="337"/>
        <end position="347"/>
    </location>
</feature>
<accession>A0A4Z0Z9D6</accession>